<dbReference type="Gene3D" id="3.40.250.10">
    <property type="entry name" value="Rhodanese-like domain"/>
    <property type="match status" value="1"/>
</dbReference>
<dbReference type="PROSITE" id="PS50206">
    <property type="entry name" value="RHODANESE_3"/>
    <property type="match status" value="1"/>
</dbReference>
<organism evidence="2 3">
    <name type="scientific">Asticcacaulis excentricus</name>
    <dbReference type="NCBI Taxonomy" id="78587"/>
    <lineage>
        <taxon>Bacteria</taxon>
        <taxon>Pseudomonadati</taxon>
        <taxon>Pseudomonadota</taxon>
        <taxon>Alphaproteobacteria</taxon>
        <taxon>Caulobacterales</taxon>
        <taxon>Caulobacteraceae</taxon>
        <taxon>Asticcacaulis</taxon>
    </lineage>
</organism>
<reference evidence="3" key="2">
    <citation type="journal article" date="2017" name="Plant Physiol. Biochem.">
        <title>Differential oxidative and antioxidative response of duckweed Lemna minor toward plant growth promoting/inhibiting bacteria.</title>
        <authorList>
            <person name="Ishizawa H."/>
            <person name="Kuroda M."/>
            <person name="Morikawa M."/>
            <person name="Ike M."/>
        </authorList>
    </citation>
    <scope>NUCLEOTIDE SEQUENCE [LARGE SCALE GENOMIC DNA]</scope>
    <source>
        <strain evidence="3">M6</strain>
    </source>
</reference>
<evidence type="ECO:0000313" key="3">
    <source>
        <dbReference type="Proteomes" id="UP000278756"/>
    </source>
</evidence>
<reference evidence="3" key="1">
    <citation type="journal article" date="2017" name="Biotechnol. Biofuels">
        <title>Evaluation of environmental bacterial communities as a factor affecting the growth of duckweed Lemna minor.</title>
        <authorList>
            <person name="Ishizawa H."/>
            <person name="Kuroda M."/>
            <person name="Morikawa M."/>
            <person name="Ike M."/>
        </authorList>
    </citation>
    <scope>NUCLEOTIDE SEQUENCE [LARGE SCALE GENOMIC DNA]</scope>
    <source>
        <strain evidence="3">M6</strain>
    </source>
</reference>
<dbReference type="PANTHER" id="PTHR44086">
    <property type="entry name" value="THIOSULFATE SULFURTRANSFERASE RDL2, MITOCHONDRIAL-RELATED"/>
    <property type="match status" value="1"/>
</dbReference>
<proteinExistence type="predicted"/>
<dbReference type="PANTHER" id="PTHR44086:SF10">
    <property type="entry name" value="THIOSULFATE SULFURTRANSFERASE_RHODANESE-LIKE DOMAIN-CONTAINING PROTEIN 3"/>
    <property type="match status" value="1"/>
</dbReference>
<dbReference type="InterPro" id="IPR001763">
    <property type="entry name" value="Rhodanese-like_dom"/>
</dbReference>
<evidence type="ECO:0000259" key="1">
    <source>
        <dbReference type="PROSITE" id="PS50206"/>
    </source>
</evidence>
<evidence type="ECO:0000313" key="2">
    <source>
        <dbReference type="EMBL" id="BBF80004.1"/>
    </source>
</evidence>
<name>A0A3G9G4W9_9CAUL</name>
<dbReference type="SUPFAM" id="SSF52821">
    <property type="entry name" value="Rhodanese/Cell cycle control phosphatase"/>
    <property type="match status" value="1"/>
</dbReference>
<dbReference type="CDD" id="cd00158">
    <property type="entry name" value="RHOD"/>
    <property type="match status" value="1"/>
</dbReference>
<dbReference type="AlphaFoldDB" id="A0A3G9G4W9"/>
<accession>A0A3G9G4W9</accession>
<dbReference type="SMART" id="SM00450">
    <property type="entry name" value="RHOD"/>
    <property type="match status" value="1"/>
</dbReference>
<sequence>MFGLFKPQSPITNLTPAEVHKGLQTKTVLLIDVREPSEFSAEHIKGAINLPLSSLSSEALATVTAGAGERTVVMQCLAGGRSAQGVKACRGFGAQVDHHLQGGLNAWKAAGLPTVR</sequence>
<feature type="domain" description="Rhodanese" evidence="1">
    <location>
        <begin position="24"/>
        <end position="116"/>
    </location>
</feature>
<gene>
    <name evidence="2" type="ORF">EM6_0582</name>
</gene>
<dbReference type="InterPro" id="IPR036873">
    <property type="entry name" value="Rhodanese-like_dom_sf"/>
</dbReference>
<dbReference type="RefSeq" id="WP_126420227.1">
    <property type="nucleotide sequence ID" value="NZ_AP018827.1"/>
</dbReference>
<dbReference type="EMBL" id="AP018827">
    <property type="protein sequence ID" value="BBF80004.1"/>
    <property type="molecule type" value="Genomic_DNA"/>
</dbReference>
<dbReference type="Pfam" id="PF00581">
    <property type="entry name" value="Rhodanese"/>
    <property type="match status" value="1"/>
</dbReference>
<dbReference type="Proteomes" id="UP000278756">
    <property type="component" value="Chromosome 1"/>
</dbReference>
<dbReference type="GO" id="GO:0004792">
    <property type="term" value="F:thiosulfate-cyanide sulfurtransferase activity"/>
    <property type="evidence" value="ECO:0007669"/>
    <property type="project" value="TreeGrafter"/>
</dbReference>
<dbReference type="OrthoDB" id="9807812at2"/>
<protein>
    <recommendedName>
        <fullName evidence="1">Rhodanese domain-containing protein</fullName>
    </recommendedName>
</protein>